<comment type="subcellular location">
    <subcellularLocation>
        <location evidence="15">Cell inner membrane</location>
        <topology evidence="15">Multi-pass membrane protein</topology>
    </subcellularLocation>
    <subcellularLocation>
        <location evidence="1">Cell membrane</location>
        <topology evidence="1">Multi-pass membrane protein</topology>
    </subcellularLocation>
</comment>
<feature type="transmembrane region" description="Helical" evidence="15">
    <location>
        <begin position="41"/>
        <end position="59"/>
    </location>
</feature>
<dbReference type="InterPro" id="IPR003824">
    <property type="entry name" value="UppP"/>
</dbReference>
<evidence type="ECO:0000256" key="1">
    <source>
        <dbReference type="ARBA" id="ARBA00004651"/>
    </source>
</evidence>
<dbReference type="PANTHER" id="PTHR30622">
    <property type="entry name" value="UNDECAPRENYL-DIPHOSPHATASE"/>
    <property type="match status" value="1"/>
</dbReference>
<evidence type="ECO:0000256" key="12">
    <source>
        <dbReference type="ARBA" id="ARBA00032707"/>
    </source>
</evidence>
<name>H9UGQ4_SPIAZ</name>
<dbReference type="GO" id="GO:0005886">
    <property type="term" value="C:plasma membrane"/>
    <property type="evidence" value="ECO:0007669"/>
    <property type="project" value="UniProtKB-SubCell"/>
</dbReference>
<accession>H9UGQ4</accession>
<evidence type="ECO:0000256" key="7">
    <source>
        <dbReference type="ARBA" id="ARBA00022801"/>
    </source>
</evidence>
<evidence type="ECO:0000256" key="5">
    <source>
        <dbReference type="ARBA" id="ARBA00022475"/>
    </source>
</evidence>
<reference evidence="17" key="1">
    <citation type="journal article" date="2013" name="Stand. Genomic Sci.">
        <title>Complete genome sequence of the halophilic bacterium Spirochaeta africana type strain (Z-7692(T)) from the alkaline Lake Magadi in the East African Rift.</title>
        <authorList>
            <person name="Liolos K."/>
            <person name="Abt B."/>
            <person name="Scheuner C."/>
            <person name="Teshima H."/>
            <person name="Held B."/>
            <person name="Lapidus A."/>
            <person name="Nolan M."/>
            <person name="Lucas S."/>
            <person name="Deshpande S."/>
            <person name="Cheng J.F."/>
            <person name="Tapia R."/>
            <person name="Goodwin L.A."/>
            <person name="Pitluck S."/>
            <person name="Pagani I."/>
            <person name="Ivanova N."/>
            <person name="Mavromatis K."/>
            <person name="Mikhailova N."/>
            <person name="Huntemann M."/>
            <person name="Pati A."/>
            <person name="Chen A."/>
            <person name="Palaniappan K."/>
            <person name="Land M."/>
            <person name="Rohde M."/>
            <person name="Tindall B.J."/>
            <person name="Detter J.C."/>
            <person name="Goker M."/>
            <person name="Bristow J."/>
            <person name="Eisen J.A."/>
            <person name="Markowitz V."/>
            <person name="Hugenholtz P."/>
            <person name="Woyke T."/>
            <person name="Klenk H.P."/>
            <person name="Kyrpides N.C."/>
        </authorList>
    </citation>
    <scope>NUCLEOTIDE SEQUENCE</scope>
    <source>
        <strain evidence="17">ATCC 700263 / DSM 8902 / Z-7692</strain>
    </source>
</reference>
<evidence type="ECO:0000256" key="6">
    <source>
        <dbReference type="ARBA" id="ARBA00022692"/>
    </source>
</evidence>
<dbReference type="STRING" id="889378.Spiaf_0596"/>
<evidence type="ECO:0000256" key="9">
    <source>
        <dbReference type="ARBA" id="ARBA00023136"/>
    </source>
</evidence>
<evidence type="ECO:0000256" key="4">
    <source>
        <dbReference type="ARBA" id="ARBA00021581"/>
    </source>
</evidence>
<keyword evidence="17" id="KW-1185">Reference proteome</keyword>
<gene>
    <name evidence="15" type="primary">uppP</name>
    <name evidence="16" type="ordered locus">Spiaf_0596</name>
</gene>
<keyword evidence="10 15" id="KW-0046">Antibiotic resistance</keyword>
<organism evidence="16 17">
    <name type="scientific">Spirochaeta africana (strain ATCC 700263 / DSM 8902 / Z-7692)</name>
    <dbReference type="NCBI Taxonomy" id="889378"/>
    <lineage>
        <taxon>Bacteria</taxon>
        <taxon>Pseudomonadati</taxon>
        <taxon>Spirochaetota</taxon>
        <taxon>Spirochaetia</taxon>
        <taxon>Spirochaetales</taxon>
        <taxon>Spirochaetaceae</taxon>
        <taxon>Spirochaeta</taxon>
    </lineage>
</organism>
<keyword evidence="5 15" id="KW-1003">Cell membrane</keyword>
<evidence type="ECO:0000256" key="2">
    <source>
        <dbReference type="ARBA" id="ARBA00010621"/>
    </source>
</evidence>
<keyword evidence="7 15" id="KW-0378">Hydrolase</keyword>
<proteinExistence type="inferred from homology"/>
<evidence type="ECO:0000313" key="17">
    <source>
        <dbReference type="Proteomes" id="UP000007383"/>
    </source>
</evidence>
<keyword evidence="15" id="KW-0997">Cell inner membrane</keyword>
<comment type="function">
    <text evidence="15">Catalyzes the dephosphorylation of undecaprenyl diphosphate (UPP). Confers resistance to bacitracin.</text>
</comment>
<feature type="transmembrane region" description="Helical" evidence="15">
    <location>
        <begin position="84"/>
        <end position="106"/>
    </location>
</feature>
<keyword evidence="9 15" id="KW-0472">Membrane</keyword>
<dbReference type="GO" id="GO:0050380">
    <property type="term" value="F:undecaprenyl-diphosphatase activity"/>
    <property type="evidence" value="ECO:0007669"/>
    <property type="project" value="UniProtKB-UniRule"/>
</dbReference>
<dbReference type="AlphaFoldDB" id="H9UGQ4"/>
<evidence type="ECO:0000256" key="14">
    <source>
        <dbReference type="ARBA" id="ARBA00047594"/>
    </source>
</evidence>
<feature type="transmembrane region" description="Helical" evidence="15">
    <location>
        <begin position="246"/>
        <end position="263"/>
    </location>
</feature>
<evidence type="ECO:0000256" key="13">
    <source>
        <dbReference type="ARBA" id="ARBA00032932"/>
    </source>
</evidence>
<dbReference type="eggNOG" id="COG1968">
    <property type="taxonomic scope" value="Bacteria"/>
</dbReference>
<dbReference type="GO" id="GO:0008360">
    <property type="term" value="P:regulation of cell shape"/>
    <property type="evidence" value="ECO:0007669"/>
    <property type="project" value="UniProtKB-KW"/>
</dbReference>
<evidence type="ECO:0000256" key="11">
    <source>
        <dbReference type="ARBA" id="ARBA00023316"/>
    </source>
</evidence>
<feature type="transmembrane region" description="Helical" evidence="15">
    <location>
        <begin position="184"/>
        <end position="202"/>
    </location>
</feature>
<keyword evidence="11 15" id="KW-0961">Cell wall biogenesis/degradation</keyword>
<evidence type="ECO:0000313" key="16">
    <source>
        <dbReference type="EMBL" id="AFG36697.1"/>
    </source>
</evidence>
<dbReference type="EMBL" id="CP003282">
    <property type="protein sequence ID" value="AFG36697.1"/>
    <property type="molecule type" value="Genomic_DNA"/>
</dbReference>
<comment type="catalytic activity">
    <reaction evidence="14 15">
        <text>di-trans,octa-cis-undecaprenyl diphosphate + H2O = di-trans,octa-cis-undecaprenyl phosphate + phosphate + H(+)</text>
        <dbReference type="Rhea" id="RHEA:28094"/>
        <dbReference type="ChEBI" id="CHEBI:15377"/>
        <dbReference type="ChEBI" id="CHEBI:15378"/>
        <dbReference type="ChEBI" id="CHEBI:43474"/>
        <dbReference type="ChEBI" id="CHEBI:58405"/>
        <dbReference type="ChEBI" id="CHEBI:60392"/>
        <dbReference type="EC" id="3.6.1.27"/>
    </reaction>
</comment>
<feature type="transmembrane region" description="Helical" evidence="15">
    <location>
        <begin position="7"/>
        <end position="29"/>
    </location>
</feature>
<dbReference type="RefSeq" id="WP_014454694.1">
    <property type="nucleotide sequence ID" value="NC_017098.1"/>
</dbReference>
<dbReference type="Proteomes" id="UP000007383">
    <property type="component" value="Chromosome"/>
</dbReference>
<protein>
    <recommendedName>
        <fullName evidence="4 15">Undecaprenyl-diphosphatase</fullName>
        <ecNumber evidence="3 15">3.6.1.27</ecNumber>
    </recommendedName>
    <alternativeName>
        <fullName evidence="13 15">Bacitracin resistance protein</fullName>
    </alternativeName>
    <alternativeName>
        <fullName evidence="12 15">Undecaprenyl pyrophosphate phosphatase</fullName>
    </alternativeName>
</protein>
<feature type="transmembrane region" description="Helical" evidence="15">
    <location>
        <begin position="118"/>
        <end position="136"/>
    </location>
</feature>
<dbReference type="Pfam" id="PF02673">
    <property type="entry name" value="BacA"/>
    <property type="match status" value="1"/>
</dbReference>
<keyword evidence="15" id="KW-0133">Cell shape</keyword>
<comment type="miscellaneous">
    <text evidence="15">Bacitracin is thought to be involved in the inhibition of peptidoglycan synthesis by sequestering undecaprenyl diphosphate, thereby reducing the pool of lipid carrier available.</text>
</comment>
<dbReference type="PANTHER" id="PTHR30622:SF2">
    <property type="entry name" value="UNDECAPRENYL-DIPHOSPHATASE"/>
    <property type="match status" value="1"/>
</dbReference>
<dbReference type="GO" id="GO:0009252">
    <property type="term" value="P:peptidoglycan biosynthetic process"/>
    <property type="evidence" value="ECO:0007669"/>
    <property type="project" value="UniProtKB-KW"/>
</dbReference>
<evidence type="ECO:0000256" key="8">
    <source>
        <dbReference type="ARBA" id="ARBA00022989"/>
    </source>
</evidence>
<evidence type="ECO:0000256" key="3">
    <source>
        <dbReference type="ARBA" id="ARBA00012374"/>
    </source>
</evidence>
<dbReference type="GO" id="GO:0046677">
    <property type="term" value="P:response to antibiotic"/>
    <property type="evidence" value="ECO:0007669"/>
    <property type="project" value="UniProtKB-UniRule"/>
</dbReference>
<sequence length="264" mass="28232">MSMMQSVILGIMQGISEFIPISSSGHLVVLRAVMGIEEIPLLYDVVLHIATLIVVVWFFRKRICTILGSLLRWARRRPLAEDAYNLQLAGVIIVATVMTAVLGFAIGELNLHTMPHLVPWMFLITAALLVAAHFVGSRPAESPITARHGVIVGIVQGLAVIPGISRSGSTIFASLASGVPREKAGEFSFLISVPAILGATILEMRDLSGLTAVVSPAAMAVGFLASLVVGYLSLALLVRLIRGGKLWVFSLYLVPLGIWGLFAL</sequence>
<dbReference type="HAMAP" id="MF_01006">
    <property type="entry name" value="Undec_diphosphatase"/>
    <property type="match status" value="1"/>
</dbReference>
<keyword evidence="8 15" id="KW-1133">Transmembrane helix</keyword>
<dbReference type="EC" id="3.6.1.27" evidence="3 15"/>
<dbReference type="PATRIC" id="fig|889378.3.peg.605"/>
<dbReference type="KEGG" id="sfc:Spiaf_0596"/>
<keyword evidence="15" id="KW-0573">Peptidoglycan synthesis</keyword>
<dbReference type="GO" id="GO:0071555">
    <property type="term" value="P:cell wall organization"/>
    <property type="evidence" value="ECO:0007669"/>
    <property type="project" value="UniProtKB-KW"/>
</dbReference>
<evidence type="ECO:0000256" key="15">
    <source>
        <dbReference type="HAMAP-Rule" id="MF_01006"/>
    </source>
</evidence>
<keyword evidence="6 15" id="KW-0812">Transmembrane</keyword>
<dbReference type="OrthoDB" id="9808289at2"/>
<evidence type="ECO:0000256" key="10">
    <source>
        <dbReference type="ARBA" id="ARBA00023251"/>
    </source>
</evidence>
<feature type="transmembrane region" description="Helical" evidence="15">
    <location>
        <begin position="209"/>
        <end position="234"/>
    </location>
</feature>
<dbReference type="HOGENOM" id="CLU_060296_1_2_12"/>
<comment type="similarity">
    <text evidence="2 15">Belongs to the UppP family.</text>
</comment>